<keyword evidence="2" id="KW-1185">Reference proteome</keyword>
<reference evidence="1 2" key="1">
    <citation type="journal article" date="2015" name="Genome Biol.">
        <title>Comparative genomics of Steinernema reveals deeply conserved gene regulatory networks.</title>
        <authorList>
            <person name="Dillman A.R."/>
            <person name="Macchietto M."/>
            <person name="Porter C.F."/>
            <person name="Rogers A."/>
            <person name="Williams B."/>
            <person name="Antoshechkin I."/>
            <person name="Lee M.M."/>
            <person name="Goodwin Z."/>
            <person name="Lu X."/>
            <person name="Lewis E.E."/>
            <person name="Goodrich-Blair H."/>
            <person name="Stock S.P."/>
            <person name="Adams B.J."/>
            <person name="Sternberg P.W."/>
            <person name="Mortazavi A."/>
        </authorList>
    </citation>
    <scope>NUCLEOTIDE SEQUENCE [LARGE SCALE GENOMIC DNA]</scope>
    <source>
        <strain evidence="1 2">ALL</strain>
    </source>
</reference>
<dbReference type="Proteomes" id="UP000298663">
    <property type="component" value="Unassembled WGS sequence"/>
</dbReference>
<sequence length="66" mass="7161">MICCLASIPIMHYYELLSLEGGTFKISASALKQSVTLRMMLEAVGAVDVDSHVGGLGNYEADRRVE</sequence>
<reference evidence="1 2" key="2">
    <citation type="journal article" date="2019" name="G3 (Bethesda)">
        <title>Hybrid Assembly of the Genome of the Entomopathogenic Nematode Steinernema carpocapsae Identifies the X-Chromosome.</title>
        <authorList>
            <person name="Serra L."/>
            <person name="Macchietto M."/>
            <person name="Macias-Munoz A."/>
            <person name="McGill C.J."/>
            <person name="Rodriguez I.M."/>
            <person name="Rodriguez B."/>
            <person name="Murad R."/>
            <person name="Mortazavi A."/>
        </authorList>
    </citation>
    <scope>NUCLEOTIDE SEQUENCE [LARGE SCALE GENOMIC DNA]</scope>
    <source>
        <strain evidence="1 2">ALL</strain>
    </source>
</reference>
<protein>
    <submittedName>
        <fullName evidence="1">Uncharacterized protein</fullName>
    </submittedName>
</protein>
<gene>
    <name evidence="1" type="ORF">L596_018803</name>
</gene>
<name>A0A4U5N6J5_STECR</name>
<dbReference type="AlphaFoldDB" id="A0A4U5N6J5"/>
<dbReference type="EMBL" id="AZBU02000005">
    <property type="protein sequence ID" value="TKR77913.1"/>
    <property type="molecule type" value="Genomic_DNA"/>
</dbReference>
<comment type="caution">
    <text evidence="1">The sequence shown here is derived from an EMBL/GenBank/DDBJ whole genome shotgun (WGS) entry which is preliminary data.</text>
</comment>
<accession>A0A4U5N6J5</accession>
<evidence type="ECO:0000313" key="1">
    <source>
        <dbReference type="EMBL" id="TKR77913.1"/>
    </source>
</evidence>
<organism evidence="1 2">
    <name type="scientific">Steinernema carpocapsae</name>
    <name type="common">Entomopathogenic nematode</name>
    <dbReference type="NCBI Taxonomy" id="34508"/>
    <lineage>
        <taxon>Eukaryota</taxon>
        <taxon>Metazoa</taxon>
        <taxon>Ecdysozoa</taxon>
        <taxon>Nematoda</taxon>
        <taxon>Chromadorea</taxon>
        <taxon>Rhabditida</taxon>
        <taxon>Tylenchina</taxon>
        <taxon>Panagrolaimomorpha</taxon>
        <taxon>Strongyloidoidea</taxon>
        <taxon>Steinernematidae</taxon>
        <taxon>Steinernema</taxon>
    </lineage>
</organism>
<evidence type="ECO:0000313" key="2">
    <source>
        <dbReference type="Proteomes" id="UP000298663"/>
    </source>
</evidence>
<proteinExistence type="predicted"/>